<dbReference type="SMART" id="SM00342">
    <property type="entry name" value="HTH_ARAC"/>
    <property type="match status" value="1"/>
</dbReference>
<dbReference type="Gene3D" id="1.10.10.60">
    <property type="entry name" value="Homeodomain-like"/>
    <property type="match status" value="1"/>
</dbReference>
<evidence type="ECO:0000259" key="4">
    <source>
        <dbReference type="PROSITE" id="PS01124"/>
    </source>
</evidence>
<reference evidence="6" key="1">
    <citation type="submission" date="2023-03" db="EMBL/GenBank/DDBJ databases">
        <title>Edaphobacter sp.</title>
        <authorList>
            <person name="Huber K.J."/>
            <person name="Papendorf J."/>
            <person name="Pilke C."/>
            <person name="Bunk B."/>
            <person name="Sproeer C."/>
            <person name="Pester M."/>
        </authorList>
    </citation>
    <scope>NUCLEOTIDE SEQUENCE</scope>
    <source>
        <strain evidence="5">DSM 109919</strain>
        <strain evidence="6">DSM 109920</strain>
    </source>
</reference>
<dbReference type="PANTHER" id="PTHR47894:SF1">
    <property type="entry name" value="HTH-TYPE TRANSCRIPTIONAL REGULATOR VQSM"/>
    <property type="match status" value="1"/>
</dbReference>
<dbReference type="Pfam" id="PF12833">
    <property type="entry name" value="HTH_18"/>
    <property type="match status" value="1"/>
</dbReference>
<gene>
    <name evidence="5" type="ORF">P4G45_09080</name>
    <name evidence="6" type="ORF">P8936_09540</name>
</gene>
<dbReference type="GO" id="GO:0000976">
    <property type="term" value="F:transcription cis-regulatory region binding"/>
    <property type="evidence" value="ECO:0007669"/>
    <property type="project" value="TreeGrafter"/>
</dbReference>
<accession>A0AAU7D482</accession>
<keyword evidence="1" id="KW-0805">Transcription regulation</keyword>
<dbReference type="RefSeq" id="WP_348266160.1">
    <property type="nucleotide sequence ID" value="NZ_CP121194.1"/>
</dbReference>
<evidence type="ECO:0000256" key="1">
    <source>
        <dbReference type="ARBA" id="ARBA00023015"/>
    </source>
</evidence>
<dbReference type="SUPFAM" id="SSF46689">
    <property type="entry name" value="Homeodomain-like"/>
    <property type="match status" value="1"/>
</dbReference>
<evidence type="ECO:0000313" key="6">
    <source>
        <dbReference type="EMBL" id="XBH11957.1"/>
    </source>
</evidence>
<dbReference type="InterPro" id="IPR032687">
    <property type="entry name" value="AraC-type_N"/>
</dbReference>
<dbReference type="AlphaFoldDB" id="A0AAU7D482"/>
<evidence type="ECO:0000256" key="2">
    <source>
        <dbReference type="ARBA" id="ARBA00023125"/>
    </source>
</evidence>
<dbReference type="PROSITE" id="PS01124">
    <property type="entry name" value="HTH_ARAC_FAMILY_2"/>
    <property type="match status" value="1"/>
</dbReference>
<evidence type="ECO:0000256" key="3">
    <source>
        <dbReference type="ARBA" id="ARBA00023163"/>
    </source>
</evidence>
<keyword evidence="3" id="KW-0804">Transcription</keyword>
<dbReference type="InterPro" id="IPR018060">
    <property type="entry name" value="HTH_AraC"/>
</dbReference>
<dbReference type="PANTHER" id="PTHR47894">
    <property type="entry name" value="HTH-TYPE TRANSCRIPTIONAL REGULATOR GADX"/>
    <property type="match status" value="1"/>
</dbReference>
<feature type="domain" description="HTH araC/xylS-type" evidence="4">
    <location>
        <begin position="231"/>
        <end position="329"/>
    </location>
</feature>
<dbReference type="GO" id="GO:0003700">
    <property type="term" value="F:DNA-binding transcription factor activity"/>
    <property type="evidence" value="ECO:0007669"/>
    <property type="project" value="InterPro"/>
</dbReference>
<dbReference type="Pfam" id="PF12625">
    <property type="entry name" value="Arabinose_bd"/>
    <property type="match status" value="1"/>
</dbReference>
<name>A0AAU7D482_9BACT</name>
<organism evidence="6">
    <name type="scientific">Edaphobacter paludis</name>
    <dbReference type="NCBI Taxonomy" id="3035702"/>
    <lineage>
        <taxon>Bacteria</taxon>
        <taxon>Pseudomonadati</taxon>
        <taxon>Acidobacteriota</taxon>
        <taxon>Terriglobia</taxon>
        <taxon>Terriglobales</taxon>
        <taxon>Acidobacteriaceae</taxon>
        <taxon>Edaphobacter</taxon>
    </lineage>
</organism>
<dbReference type="InterPro" id="IPR009057">
    <property type="entry name" value="Homeodomain-like_sf"/>
</dbReference>
<dbReference type="EMBL" id="CP121195">
    <property type="protein sequence ID" value="XBH11957.1"/>
    <property type="molecule type" value="Genomic_DNA"/>
</dbReference>
<dbReference type="KEGG" id="epl:P4G45_09080"/>
<dbReference type="GO" id="GO:0005829">
    <property type="term" value="C:cytosol"/>
    <property type="evidence" value="ECO:0007669"/>
    <property type="project" value="TreeGrafter"/>
</dbReference>
<proteinExistence type="predicted"/>
<accession>A0AAU7CTP0</accession>
<evidence type="ECO:0000313" key="5">
    <source>
        <dbReference type="EMBL" id="XBH08650.1"/>
    </source>
</evidence>
<sequence length="339" mass="38370">MVKHFRVPGSLRLRLKEAGVLVSAVLRRAGLPQNLFEQTRILVSTEELFALWRAIGEVSKDPSIGLLLGTETSIARFHPMGIAALSTESFGAAIDHMARYKKLSAPEEILHETEAGEWAIQFRWTLAMDVEPSVLVEHCFAWVLTIAREGTGTRIKPLRVELVQPRKHTRALQKHFGCPVVSGATRNAIIFRAEDAAILFVTRNAELLEMLAPQFDQELKDRAANEDHFIDLVRGAIQQRLTGHRPVVDDVAKDLHMSPRTLQRRLQDVGSNYQRVLDEARHQMARYYLSNSVFELAEAAYLLGYEDANSFARAFRAWEGMPPKNWREAQRAALTDRPN</sequence>
<dbReference type="EMBL" id="CP121194">
    <property type="protein sequence ID" value="XBH08650.1"/>
    <property type="molecule type" value="Genomic_DNA"/>
</dbReference>
<keyword evidence="2" id="KW-0238">DNA-binding</keyword>
<protein>
    <submittedName>
        <fullName evidence="6">AraC family transcriptional regulator</fullName>
    </submittedName>
</protein>